<protein>
    <submittedName>
        <fullName evidence="2">Uncharacterized protein</fullName>
    </submittedName>
</protein>
<organism evidence="2 3">
    <name type="scientific">Cardiocondyla obscurior</name>
    <dbReference type="NCBI Taxonomy" id="286306"/>
    <lineage>
        <taxon>Eukaryota</taxon>
        <taxon>Metazoa</taxon>
        <taxon>Ecdysozoa</taxon>
        <taxon>Arthropoda</taxon>
        <taxon>Hexapoda</taxon>
        <taxon>Insecta</taxon>
        <taxon>Pterygota</taxon>
        <taxon>Neoptera</taxon>
        <taxon>Endopterygota</taxon>
        <taxon>Hymenoptera</taxon>
        <taxon>Apocrita</taxon>
        <taxon>Aculeata</taxon>
        <taxon>Formicoidea</taxon>
        <taxon>Formicidae</taxon>
        <taxon>Myrmicinae</taxon>
        <taxon>Cardiocondyla</taxon>
    </lineage>
</organism>
<comment type="caution">
    <text evidence="2">The sequence shown here is derived from an EMBL/GenBank/DDBJ whole genome shotgun (WGS) entry which is preliminary data.</text>
</comment>
<keyword evidence="3" id="KW-1185">Reference proteome</keyword>
<proteinExistence type="predicted"/>
<feature type="transmembrane region" description="Helical" evidence="1">
    <location>
        <begin position="214"/>
        <end position="234"/>
    </location>
</feature>
<feature type="transmembrane region" description="Helical" evidence="1">
    <location>
        <begin position="79"/>
        <end position="99"/>
    </location>
</feature>
<evidence type="ECO:0000256" key="1">
    <source>
        <dbReference type="SAM" id="Phobius"/>
    </source>
</evidence>
<name>A0AAW2F3M2_9HYME</name>
<keyword evidence="1" id="KW-1133">Transmembrane helix</keyword>
<accession>A0AAW2F3M2</accession>
<dbReference type="AlphaFoldDB" id="A0AAW2F3M2"/>
<evidence type="ECO:0000313" key="2">
    <source>
        <dbReference type="EMBL" id="KAL0109096.1"/>
    </source>
</evidence>
<keyword evidence="1" id="KW-0472">Membrane</keyword>
<dbReference type="EMBL" id="JADYXP020000015">
    <property type="protein sequence ID" value="KAL0109096.1"/>
    <property type="molecule type" value="Genomic_DNA"/>
</dbReference>
<keyword evidence="1" id="KW-0812">Transmembrane</keyword>
<gene>
    <name evidence="2" type="ORF">PUN28_014294</name>
</gene>
<feature type="transmembrane region" description="Helical" evidence="1">
    <location>
        <begin position="181"/>
        <end position="202"/>
    </location>
</feature>
<evidence type="ECO:0000313" key="3">
    <source>
        <dbReference type="Proteomes" id="UP001430953"/>
    </source>
</evidence>
<feature type="transmembrane region" description="Helical" evidence="1">
    <location>
        <begin position="136"/>
        <end position="160"/>
    </location>
</feature>
<sequence length="249" mass="29226">MHFQISSFLIFDISVNLVMDIMTEVLPTMGSLNHMIARIKNMDKLRDLFDHVWNDWRLQEKHYKIKILRKRAKITKLVTFYYILIQYILVIVYNLWLFTPDILDIISPMNESRPRQFTLKVYFFIDEEQNINLIRVHASIVIFIFPLIFIVSSTLFTLFAQHVSGMCELLGFTDKIEFYHTVPFLLDLIGIVLLTSVALTQIVLLTSDDDFERIFKSVSVAVMSLIYVFILNYMGQVIMDTTANVYEKA</sequence>
<reference evidence="2 3" key="1">
    <citation type="submission" date="2023-03" db="EMBL/GenBank/DDBJ databases">
        <title>High recombination rates correlate with genetic variation in Cardiocondyla obscurior ants.</title>
        <authorList>
            <person name="Errbii M."/>
        </authorList>
    </citation>
    <scope>NUCLEOTIDE SEQUENCE [LARGE SCALE GENOMIC DNA]</scope>
    <source>
        <strain evidence="2">Alpha-2009</strain>
        <tissue evidence="2">Whole body</tissue>
    </source>
</reference>
<dbReference type="Proteomes" id="UP001430953">
    <property type="component" value="Unassembled WGS sequence"/>
</dbReference>